<dbReference type="PANTHER" id="PTHR34301">
    <property type="entry name" value="DNA-BINDING PROTEIN-RELATED"/>
    <property type="match status" value="1"/>
</dbReference>
<dbReference type="InterPro" id="IPR027417">
    <property type="entry name" value="P-loop_NTPase"/>
</dbReference>
<proteinExistence type="predicted"/>
<dbReference type="AlphaFoldDB" id="A0A6J7KVR0"/>
<organism evidence="2">
    <name type="scientific">freshwater metagenome</name>
    <dbReference type="NCBI Taxonomy" id="449393"/>
    <lineage>
        <taxon>unclassified sequences</taxon>
        <taxon>metagenomes</taxon>
        <taxon>ecological metagenomes</taxon>
    </lineage>
</organism>
<evidence type="ECO:0000259" key="1">
    <source>
        <dbReference type="Pfam" id="PF13191"/>
    </source>
</evidence>
<dbReference type="Pfam" id="PF13191">
    <property type="entry name" value="AAA_16"/>
    <property type="match status" value="1"/>
</dbReference>
<sequence>MIGRDDAIDDIAARLREQLNVTIIGPRRIGKTSVGRAVCEELTPTHFVVRVEVPEGPDSQQLRHRIVNACNAGSVRDELRRAWNTLIPSIKSAAGSEGVQVDLETLRGIDPQTAPWRAILELPLAVAREKRKPLLLFLDELQRAVGYDDATEVLGDLVDLYGPQTPDAGLLIDGSDERAVDELLGQPHHVSKIAPSRALSPRIPIPAWRNVVPQRFTELGLSIEGAMVERLLAAFDGHPFGTAAACEGAALAARRAKADFIGELEVIEGIAYGHRRMEEDDA</sequence>
<dbReference type="InterPro" id="IPR041664">
    <property type="entry name" value="AAA_16"/>
</dbReference>
<dbReference type="EMBL" id="CAFBMK010000465">
    <property type="protein sequence ID" value="CAB4959817.1"/>
    <property type="molecule type" value="Genomic_DNA"/>
</dbReference>
<accession>A0A6J7KVR0</accession>
<protein>
    <submittedName>
        <fullName evidence="2">Unannotated protein</fullName>
    </submittedName>
</protein>
<evidence type="ECO:0000313" key="2">
    <source>
        <dbReference type="EMBL" id="CAB4959817.1"/>
    </source>
</evidence>
<reference evidence="2" key="1">
    <citation type="submission" date="2020-05" db="EMBL/GenBank/DDBJ databases">
        <authorList>
            <person name="Chiriac C."/>
            <person name="Salcher M."/>
            <person name="Ghai R."/>
            <person name="Kavagutti S V."/>
        </authorList>
    </citation>
    <scope>NUCLEOTIDE SEQUENCE</scope>
</reference>
<dbReference type="Gene3D" id="3.40.50.300">
    <property type="entry name" value="P-loop containing nucleotide triphosphate hydrolases"/>
    <property type="match status" value="1"/>
</dbReference>
<feature type="domain" description="Orc1-like AAA ATPase" evidence="1">
    <location>
        <begin position="2"/>
        <end position="144"/>
    </location>
</feature>
<dbReference type="SUPFAM" id="SSF52540">
    <property type="entry name" value="P-loop containing nucleoside triphosphate hydrolases"/>
    <property type="match status" value="1"/>
</dbReference>
<name>A0A6J7KVR0_9ZZZZ</name>
<dbReference type="PANTHER" id="PTHR34301:SF8">
    <property type="entry name" value="ATPASE DOMAIN-CONTAINING PROTEIN"/>
    <property type="match status" value="1"/>
</dbReference>
<gene>
    <name evidence="2" type="ORF">UFOPK3564_03987</name>
</gene>